<dbReference type="NCBIfam" id="NF033749">
    <property type="entry name" value="bact_hemeryth"/>
    <property type="match status" value="1"/>
</dbReference>
<gene>
    <name evidence="5" type="ORF">S12H4_15448</name>
</gene>
<evidence type="ECO:0000313" key="5">
    <source>
        <dbReference type="EMBL" id="GAI87333.1"/>
    </source>
</evidence>
<feature type="non-terminal residue" evidence="5">
    <location>
        <position position="132"/>
    </location>
</feature>
<organism evidence="5">
    <name type="scientific">marine sediment metagenome</name>
    <dbReference type="NCBI Taxonomy" id="412755"/>
    <lineage>
        <taxon>unclassified sequences</taxon>
        <taxon>metagenomes</taxon>
        <taxon>ecological metagenomes</taxon>
    </lineage>
</organism>
<proteinExistence type="inferred from homology"/>
<comment type="similarity">
    <text evidence="1">Belongs to the hemerythrin family.</text>
</comment>
<dbReference type="SUPFAM" id="SSF47188">
    <property type="entry name" value="Hemerythrin-like"/>
    <property type="match status" value="1"/>
</dbReference>
<dbReference type="CDD" id="cd12107">
    <property type="entry name" value="Hemerythrin"/>
    <property type="match status" value="1"/>
</dbReference>
<protein>
    <recommendedName>
        <fullName evidence="4">Hemerythrin-like domain-containing protein</fullName>
    </recommendedName>
</protein>
<reference evidence="5" key="1">
    <citation type="journal article" date="2014" name="Front. Microbiol.">
        <title>High frequency of phylogenetically diverse reductive dehalogenase-homologous genes in deep subseafloor sedimentary metagenomes.</title>
        <authorList>
            <person name="Kawai M."/>
            <person name="Futagami T."/>
            <person name="Toyoda A."/>
            <person name="Takaki Y."/>
            <person name="Nishi S."/>
            <person name="Hori S."/>
            <person name="Arai W."/>
            <person name="Tsubouchi T."/>
            <person name="Morono Y."/>
            <person name="Uchiyama I."/>
            <person name="Ito T."/>
            <person name="Fujiyama A."/>
            <person name="Inagaki F."/>
            <person name="Takami H."/>
        </authorList>
    </citation>
    <scope>NUCLEOTIDE SEQUENCE</scope>
    <source>
        <strain evidence="5">Expedition CK06-06</strain>
    </source>
</reference>
<comment type="caution">
    <text evidence="5">The sequence shown here is derived from an EMBL/GenBank/DDBJ whole genome shotgun (WGS) entry which is preliminary data.</text>
</comment>
<sequence>MLKNISPEPLSWKEEYNVNIGLLDKQHKKFLEIFNLFKKAINEGACERNISKVFFSLVYYAEHHLIQEEIYFKNYKYPNFNLHKKAHNHFINRIIKFREDFEKGKEDVCVEMYYFLEEWFNNHILKYDKEAV</sequence>
<dbReference type="Pfam" id="PF01814">
    <property type="entry name" value="Hemerythrin"/>
    <property type="match status" value="1"/>
</dbReference>
<dbReference type="NCBIfam" id="TIGR02481">
    <property type="entry name" value="hemeryth_dom"/>
    <property type="match status" value="1"/>
</dbReference>
<dbReference type="AlphaFoldDB" id="X1S362"/>
<dbReference type="InterPro" id="IPR012827">
    <property type="entry name" value="Hemerythrin_metal-bd"/>
</dbReference>
<evidence type="ECO:0000256" key="2">
    <source>
        <dbReference type="ARBA" id="ARBA00022723"/>
    </source>
</evidence>
<dbReference type="EMBL" id="BARW01007418">
    <property type="protein sequence ID" value="GAI87333.1"/>
    <property type="molecule type" value="Genomic_DNA"/>
</dbReference>
<dbReference type="Gene3D" id="1.20.120.50">
    <property type="entry name" value="Hemerythrin-like"/>
    <property type="match status" value="1"/>
</dbReference>
<evidence type="ECO:0000259" key="4">
    <source>
        <dbReference type="Pfam" id="PF01814"/>
    </source>
</evidence>
<evidence type="ECO:0000256" key="3">
    <source>
        <dbReference type="ARBA" id="ARBA00023004"/>
    </source>
</evidence>
<dbReference type="PANTHER" id="PTHR37164">
    <property type="entry name" value="BACTERIOHEMERYTHRIN"/>
    <property type="match status" value="1"/>
</dbReference>
<name>X1S362_9ZZZZ</name>
<keyword evidence="2" id="KW-0479">Metal-binding</keyword>
<feature type="domain" description="Hemerythrin-like" evidence="4">
    <location>
        <begin position="20"/>
        <end position="130"/>
    </location>
</feature>
<dbReference type="PANTHER" id="PTHR37164:SF1">
    <property type="entry name" value="BACTERIOHEMERYTHRIN"/>
    <property type="match status" value="1"/>
</dbReference>
<accession>X1S362</accession>
<evidence type="ECO:0000256" key="1">
    <source>
        <dbReference type="ARBA" id="ARBA00010587"/>
    </source>
</evidence>
<dbReference type="InterPro" id="IPR050669">
    <property type="entry name" value="Hemerythrin"/>
</dbReference>
<keyword evidence="3" id="KW-0408">Iron</keyword>
<dbReference type="InterPro" id="IPR012312">
    <property type="entry name" value="Hemerythrin-like"/>
</dbReference>
<dbReference type="GO" id="GO:0046872">
    <property type="term" value="F:metal ion binding"/>
    <property type="evidence" value="ECO:0007669"/>
    <property type="project" value="UniProtKB-KW"/>
</dbReference>
<dbReference type="InterPro" id="IPR035938">
    <property type="entry name" value="Hemerythrin-like_sf"/>
</dbReference>